<reference evidence="2" key="1">
    <citation type="submission" date="2020-06" db="EMBL/GenBank/DDBJ databases">
        <authorList>
            <person name="Li T."/>
            <person name="Hu X."/>
            <person name="Zhang T."/>
            <person name="Song X."/>
            <person name="Zhang H."/>
            <person name="Dai N."/>
            <person name="Sheng W."/>
            <person name="Hou X."/>
            <person name="Wei L."/>
        </authorList>
    </citation>
    <scope>NUCLEOTIDE SEQUENCE</scope>
    <source>
        <strain evidence="2">G02</strain>
        <tissue evidence="2">Leaf</tissue>
    </source>
</reference>
<dbReference type="PANTHER" id="PTHR36484">
    <property type="entry name" value="OS01G0558700 PROTEIN"/>
    <property type="match status" value="1"/>
</dbReference>
<comment type="caution">
    <text evidence="2">The sequence shown here is derived from an EMBL/GenBank/DDBJ whole genome shotgun (WGS) entry which is preliminary data.</text>
</comment>
<organism evidence="2">
    <name type="scientific">Sesamum radiatum</name>
    <name type="common">Black benniseed</name>
    <dbReference type="NCBI Taxonomy" id="300843"/>
    <lineage>
        <taxon>Eukaryota</taxon>
        <taxon>Viridiplantae</taxon>
        <taxon>Streptophyta</taxon>
        <taxon>Embryophyta</taxon>
        <taxon>Tracheophyta</taxon>
        <taxon>Spermatophyta</taxon>
        <taxon>Magnoliopsida</taxon>
        <taxon>eudicotyledons</taxon>
        <taxon>Gunneridae</taxon>
        <taxon>Pentapetalae</taxon>
        <taxon>asterids</taxon>
        <taxon>lamiids</taxon>
        <taxon>Lamiales</taxon>
        <taxon>Pedaliaceae</taxon>
        <taxon>Sesamum</taxon>
    </lineage>
</organism>
<dbReference type="PANTHER" id="PTHR36484:SF2">
    <property type="entry name" value="OS01G0558700 PROTEIN"/>
    <property type="match status" value="1"/>
</dbReference>
<dbReference type="EMBL" id="JACGWJ010000001">
    <property type="protein sequence ID" value="KAL0441445.1"/>
    <property type="molecule type" value="Genomic_DNA"/>
</dbReference>
<protein>
    <submittedName>
        <fullName evidence="2">Uncharacterized protein</fullName>
    </submittedName>
</protein>
<evidence type="ECO:0000313" key="2">
    <source>
        <dbReference type="EMBL" id="KAL0441445.1"/>
    </source>
</evidence>
<evidence type="ECO:0000256" key="1">
    <source>
        <dbReference type="SAM" id="MobiDB-lite"/>
    </source>
</evidence>
<feature type="region of interest" description="Disordered" evidence="1">
    <location>
        <begin position="1"/>
        <end position="24"/>
    </location>
</feature>
<dbReference type="AlphaFoldDB" id="A0AAW2WHX7"/>
<reference evidence="2" key="2">
    <citation type="journal article" date="2024" name="Plant">
        <title>Genomic evolution and insights into agronomic trait innovations of Sesamum species.</title>
        <authorList>
            <person name="Miao H."/>
            <person name="Wang L."/>
            <person name="Qu L."/>
            <person name="Liu H."/>
            <person name="Sun Y."/>
            <person name="Le M."/>
            <person name="Wang Q."/>
            <person name="Wei S."/>
            <person name="Zheng Y."/>
            <person name="Lin W."/>
            <person name="Duan Y."/>
            <person name="Cao H."/>
            <person name="Xiong S."/>
            <person name="Wang X."/>
            <person name="Wei L."/>
            <person name="Li C."/>
            <person name="Ma Q."/>
            <person name="Ju M."/>
            <person name="Zhao R."/>
            <person name="Li G."/>
            <person name="Mu C."/>
            <person name="Tian Q."/>
            <person name="Mei H."/>
            <person name="Zhang T."/>
            <person name="Gao T."/>
            <person name="Zhang H."/>
        </authorList>
    </citation>
    <scope>NUCLEOTIDE SEQUENCE</scope>
    <source>
        <strain evidence="2">G02</strain>
    </source>
</reference>
<accession>A0AAW2WHX7</accession>
<sequence>MENNSTARSVSAREDMNKSTKIYDDSMKRRRSTSCFSFMEISIDPGVKSLKHLDSQKLKDEIKKWAKAVVTYARQVSQHFGSSRRSGSANEPNLLYTGFSDQQNVCILGKV</sequence>
<gene>
    <name evidence="2" type="ORF">Sradi_0083400</name>
</gene>
<proteinExistence type="predicted"/>
<name>A0AAW2WHX7_SESRA</name>
<feature type="compositionally biased region" description="Basic and acidic residues" evidence="1">
    <location>
        <begin position="11"/>
        <end position="24"/>
    </location>
</feature>